<protein>
    <submittedName>
        <fullName evidence="6">ZIP family metal transporter</fullName>
    </submittedName>
</protein>
<keyword evidence="4 5" id="KW-0472">Membrane</keyword>
<keyword evidence="3 5" id="KW-1133">Transmembrane helix</keyword>
<evidence type="ECO:0000256" key="1">
    <source>
        <dbReference type="ARBA" id="ARBA00004141"/>
    </source>
</evidence>
<sequence length="243" mass="25902">METSLWPPFIAATLAAIVTTMGLVAIRRFQAWAESYSVYFASFAAGVLISVSFLHIVPTAIGMSPYAPIFLLMGYFLLYAFNRFVAGYVCSRPDYVSAGLGLVPMLGIGLHSFIDGMVYSVTFSVSIFTGSMATLGMILHEFPEGIVTYVLLRKGGFAERSALKWAFLAAALTTPAGMLLSFPFVTDIGKPLLGDCLALSAGALIYVGASYLLPEVERQSRRYSVAALGAGVYAALLIVLSGA</sequence>
<gene>
    <name evidence="6" type="ORF">ACFO5Q_03285</name>
</gene>
<evidence type="ECO:0000313" key="7">
    <source>
        <dbReference type="Proteomes" id="UP001595776"/>
    </source>
</evidence>
<feature type="transmembrane region" description="Helical" evidence="5">
    <location>
        <begin position="38"/>
        <end position="57"/>
    </location>
</feature>
<name>A0ABV8U894_9PROT</name>
<dbReference type="InterPro" id="IPR003689">
    <property type="entry name" value="ZIP"/>
</dbReference>
<evidence type="ECO:0000256" key="5">
    <source>
        <dbReference type="SAM" id="Phobius"/>
    </source>
</evidence>
<keyword evidence="7" id="KW-1185">Reference proteome</keyword>
<proteinExistence type="predicted"/>
<organism evidence="6 7">
    <name type="scientific">Kordiimonas lipolytica</name>
    <dbReference type="NCBI Taxonomy" id="1662421"/>
    <lineage>
        <taxon>Bacteria</taxon>
        <taxon>Pseudomonadati</taxon>
        <taxon>Pseudomonadota</taxon>
        <taxon>Alphaproteobacteria</taxon>
        <taxon>Kordiimonadales</taxon>
        <taxon>Kordiimonadaceae</taxon>
        <taxon>Kordiimonas</taxon>
    </lineage>
</organism>
<dbReference type="EMBL" id="JBHSCR010000001">
    <property type="protein sequence ID" value="MFC4346864.1"/>
    <property type="molecule type" value="Genomic_DNA"/>
</dbReference>
<evidence type="ECO:0000256" key="4">
    <source>
        <dbReference type="ARBA" id="ARBA00023136"/>
    </source>
</evidence>
<keyword evidence="2 5" id="KW-0812">Transmembrane</keyword>
<feature type="transmembrane region" description="Helical" evidence="5">
    <location>
        <begin position="225"/>
        <end position="242"/>
    </location>
</feature>
<feature type="transmembrane region" description="Helical" evidence="5">
    <location>
        <begin position="94"/>
        <end position="114"/>
    </location>
</feature>
<feature type="transmembrane region" description="Helical" evidence="5">
    <location>
        <begin position="63"/>
        <end position="82"/>
    </location>
</feature>
<accession>A0ABV8U894</accession>
<comment type="caution">
    <text evidence="6">The sequence shown here is derived from an EMBL/GenBank/DDBJ whole genome shotgun (WGS) entry which is preliminary data.</text>
</comment>
<evidence type="ECO:0000313" key="6">
    <source>
        <dbReference type="EMBL" id="MFC4346864.1"/>
    </source>
</evidence>
<dbReference type="Proteomes" id="UP001595776">
    <property type="component" value="Unassembled WGS sequence"/>
</dbReference>
<dbReference type="PANTHER" id="PTHR11040:SF44">
    <property type="entry name" value="PROTEIN ZNTC-RELATED"/>
    <property type="match status" value="1"/>
</dbReference>
<feature type="transmembrane region" description="Helical" evidence="5">
    <location>
        <begin position="120"/>
        <end position="142"/>
    </location>
</feature>
<dbReference type="Pfam" id="PF02535">
    <property type="entry name" value="Zip"/>
    <property type="match status" value="1"/>
</dbReference>
<feature type="transmembrane region" description="Helical" evidence="5">
    <location>
        <begin position="6"/>
        <end position="26"/>
    </location>
</feature>
<feature type="transmembrane region" description="Helical" evidence="5">
    <location>
        <begin position="163"/>
        <end position="186"/>
    </location>
</feature>
<feature type="transmembrane region" description="Helical" evidence="5">
    <location>
        <begin position="192"/>
        <end position="213"/>
    </location>
</feature>
<reference evidence="7" key="1">
    <citation type="journal article" date="2019" name="Int. J. Syst. Evol. Microbiol.">
        <title>The Global Catalogue of Microorganisms (GCM) 10K type strain sequencing project: providing services to taxonomists for standard genome sequencing and annotation.</title>
        <authorList>
            <consortium name="The Broad Institute Genomics Platform"/>
            <consortium name="The Broad Institute Genome Sequencing Center for Infectious Disease"/>
            <person name="Wu L."/>
            <person name="Ma J."/>
        </authorList>
    </citation>
    <scope>NUCLEOTIDE SEQUENCE [LARGE SCALE GENOMIC DNA]</scope>
    <source>
        <strain evidence="7">CGMCC 1.15304</strain>
    </source>
</reference>
<evidence type="ECO:0000256" key="2">
    <source>
        <dbReference type="ARBA" id="ARBA00022692"/>
    </source>
</evidence>
<dbReference type="RefSeq" id="WP_068147951.1">
    <property type="nucleotide sequence ID" value="NZ_JBHSCR010000001.1"/>
</dbReference>
<comment type="subcellular location">
    <subcellularLocation>
        <location evidence="1">Membrane</location>
        <topology evidence="1">Multi-pass membrane protein</topology>
    </subcellularLocation>
</comment>
<evidence type="ECO:0000256" key="3">
    <source>
        <dbReference type="ARBA" id="ARBA00022989"/>
    </source>
</evidence>
<dbReference type="PANTHER" id="PTHR11040">
    <property type="entry name" value="ZINC/IRON TRANSPORTER"/>
    <property type="match status" value="1"/>
</dbReference>